<keyword evidence="2" id="KW-0472">Membrane</keyword>
<comment type="caution">
    <text evidence="5">The sequence shown here is derived from an EMBL/GenBank/DDBJ whole genome shotgun (WGS) entry which is preliminary data.</text>
</comment>
<keyword evidence="6" id="KW-1185">Reference proteome</keyword>
<accession>A0ABR1BVC6</accession>
<reference evidence="5 6" key="1">
    <citation type="submission" date="2023-08" db="EMBL/GenBank/DDBJ databases">
        <title>A Necator americanus chromosomal reference genome.</title>
        <authorList>
            <person name="Ilik V."/>
            <person name="Petrzelkova K.J."/>
            <person name="Pardy F."/>
            <person name="Fuh T."/>
            <person name="Niatou-Singa F.S."/>
            <person name="Gouil Q."/>
            <person name="Baker L."/>
            <person name="Ritchie M.E."/>
            <person name="Jex A.R."/>
            <person name="Gazzola D."/>
            <person name="Li H."/>
            <person name="Toshio Fujiwara R."/>
            <person name="Zhan B."/>
            <person name="Aroian R.V."/>
            <person name="Pafco B."/>
            <person name="Schwarz E.M."/>
        </authorList>
    </citation>
    <scope>NUCLEOTIDE SEQUENCE [LARGE SCALE GENOMIC DNA]</scope>
    <source>
        <strain evidence="5 6">Aroian</strain>
        <tissue evidence="5">Whole animal</tissue>
    </source>
</reference>
<dbReference type="Proteomes" id="UP001303046">
    <property type="component" value="Unassembled WGS sequence"/>
</dbReference>
<evidence type="ECO:0000259" key="4">
    <source>
        <dbReference type="SMART" id="SM00222"/>
    </source>
</evidence>
<comment type="subcellular location">
    <subcellularLocation>
        <location evidence="1">Membrane</location>
    </subcellularLocation>
</comment>
<dbReference type="InterPro" id="IPR032629">
    <property type="entry name" value="DCB_dom"/>
</dbReference>
<feature type="domain" description="SEC7" evidence="4">
    <location>
        <begin position="372"/>
        <end position="641"/>
    </location>
</feature>
<dbReference type="InterPro" id="IPR016024">
    <property type="entry name" value="ARM-type_fold"/>
</dbReference>
<gene>
    <name evidence="5" type="primary">Necator_chrI.g2508</name>
    <name evidence="5" type="ORF">RB195_006380</name>
</gene>
<dbReference type="InterPro" id="IPR000904">
    <property type="entry name" value="Sec7_dom"/>
</dbReference>
<evidence type="ECO:0000256" key="1">
    <source>
        <dbReference type="ARBA" id="ARBA00004370"/>
    </source>
</evidence>
<dbReference type="Pfam" id="PF16213">
    <property type="entry name" value="DCB"/>
    <property type="match status" value="1"/>
</dbReference>
<sequence length="1739" mass="193742">MEAALNGLENTVKQQTTKEAVSQAKEAVKALSASENVSLPYVREKCLAAFELAFDKGNDKAAHYAVEGVQALLRDQRFHSISIENPNYSLPTQVLSAMTGVAQWNCQLQCHCLTLLVEMVCSVELRVSLQEVDECLELCMRVFGCTREESARVSARAAVSQSITAYCCNRYAAGEESQNFLSVYLDVTKLLESYIAKLDQLTVSADQSVIVFDAVNALLSAQPLSVQRHAPLVNLLWEKLCPLMIRLLGVPDKNVSVAQTISAEEPLGQGQMGKFTLSPAVVANPEATRVLYQILEQLIRIMAGIPSVNSVLEALFHKAFLFPKIEQRTEAIKIIKKILSDRRRLNDIVCSCVRSRSLSLWRMMIVCMAECAHPQYEIAIEATRACGSMLQGILDFCESPGILDEEIRWKIKEMFPTLEAVNPLSKFITPKFFLKQTKPNCRLFYGFTTRSDVGQCSPRPSAEHVEKEDCIAGTDDGDDMDQTLRKLSRKFGLQSMSEEEVAAMPIAQRRKTDYDETTEKITAQKFVDSLVDHIAEWTSFKSTLELDEAILEFSSGFYNDFSAVHNEAFKSKSKIQQEFLNTDAIYITAYSTLCLAYRGEEAVSWAAFRDRVLKSGCIVYVSESWLHKVYDHAITATFGEISGALLGVVQDFDGVDCRILTDVERLQKISQGKPPVKALEERIAARWLISSAWASIVHVFSTFVGIKERHRARQKIQDGVEYSIKGMHLLVAVAVELELGDRCGWIFENLVEFSCDVDELRTLASSEEQKRVRVLSREDLLSIQLVLDNALVSIYAPECWKHVIRCSEYVLELEKFIYGALCYEKPSRFSFGKKKQPEQPEQKEEEGISAADRSVNSAIGNGELDKDSLSRVLCILIAKVDRFYSKVGHELNLRSLQEICTAITSASENRIFYSGKKAPALTPATNLLTRISEILAPLGNRPLVHQMLLWPIVCAHFVQGITLFFYVASCPDESRIGVTALSDAISSLIIAESQGLCFNQMLIAPFQAIVCSNTCSPETRQQIVSALADFVKTKSDRIGSGWKTLFGTLRAVRTSEVDDDSVHWTVLDVIGAYLRIDKYSVLSWSLPDCIPCIVHFLQSSHSKTTTSENENLPEGSIPVDDQLSEAALRLVAPTYTVILNLFKTPHIPNPNLLHRAELRADCLDEVECATTSFPLSDSLDPVQFPLADGDPSPLQLDADLEITRGDLPWKDRPPSEVASLELLLSFVEHLAGTLVTAPSCIQSPLLLSIQQLINTIKASEFGLSMACFCLSILLLPHVQKWIKRSESGKVNNGRSDTNLRQAVGICTQMVVDIIALDQEDWHNRLLLDICRLAIHCTAQEGDLPRVGTACLRHVAAAASHFTDLQWVILAKSLWDATASTLLSIRLLNSLYVNDSTDENSDIAEIFVDTIEGLPLTERILAQQVFMVDSQKRKLSNGISHEESTGYVELVITIDGEKQRMSLSHLISSLLAHQLVIQLIGSILCPCSRPPEGLEKILTGDCCGPCSVPSNVRIMMHHCLDASFQVARDFDRRQGLSAVLGRAMGIRRPNLYKQLVSSALIKMHSFFICAMEQNPPDLSRLCDCHCQMVALLRTAEVQISEKRIAAAAREHKEEKFEFMLVECDGEKLYKPVSKADINNAISEYHRQRPMGIPSRSANERPNPFNNVTMEEKDGLEPDYETLCLLAYRQICLVPIQTILALDNAAQLLPQTINSVKSLILATPDLTIRQLAVRIIDLILS</sequence>
<evidence type="ECO:0000313" key="6">
    <source>
        <dbReference type="Proteomes" id="UP001303046"/>
    </source>
</evidence>
<evidence type="ECO:0000313" key="5">
    <source>
        <dbReference type="EMBL" id="KAK6729297.1"/>
    </source>
</evidence>
<protein>
    <recommendedName>
        <fullName evidence="4">SEC7 domain-containing protein</fullName>
    </recommendedName>
</protein>
<evidence type="ECO:0000256" key="2">
    <source>
        <dbReference type="ARBA" id="ARBA00023136"/>
    </source>
</evidence>
<dbReference type="Pfam" id="PF09324">
    <property type="entry name" value="Sec7-like_HDS"/>
    <property type="match status" value="1"/>
</dbReference>
<dbReference type="InterPro" id="IPR015403">
    <property type="entry name" value="Mon2/Sec7/BIG1-like_HDS"/>
</dbReference>
<dbReference type="SUPFAM" id="SSF48371">
    <property type="entry name" value="ARM repeat"/>
    <property type="match status" value="1"/>
</dbReference>
<proteinExistence type="predicted"/>
<organism evidence="5 6">
    <name type="scientific">Necator americanus</name>
    <name type="common">Human hookworm</name>
    <dbReference type="NCBI Taxonomy" id="51031"/>
    <lineage>
        <taxon>Eukaryota</taxon>
        <taxon>Metazoa</taxon>
        <taxon>Ecdysozoa</taxon>
        <taxon>Nematoda</taxon>
        <taxon>Chromadorea</taxon>
        <taxon>Rhabditida</taxon>
        <taxon>Rhabditina</taxon>
        <taxon>Rhabditomorpha</taxon>
        <taxon>Strongyloidea</taxon>
        <taxon>Ancylostomatidae</taxon>
        <taxon>Bunostominae</taxon>
        <taxon>Necator</taxon>
    </lineage>
</organism>
<dbReference type="EMBL" id="JAVFWL010000001">
    <property type="protein sequence ID" value="KAK6729297.1"/>
    <property type="molecule type" value="Genomic_DNA"/>
</dbReference>
<feature type="compositionally biased region" description="Basic and acidic residues" evidence="3">
    <location>
        <begin position="835"/>
        <end position="846"/>
    </location>
</feature>
<dbReference type="SMART" id="SM00222">
    <property type="entry name" value="Sec7"/>
    <property type="match status" value="1"/>
</dbReference>
<evidence type="ECO:0000256" key="3">
    <source>
        <dbReference type="SAM" id="MobiDB-lite"/>
    </source>
</evidence>
<feature type="region of interest" description="Disordered" evidence="3">
    <location>
        <begin position="831"/>
        <end position="850"/>
    </location>
</feature>
<name>A0ABR1BVC6_NECAM</name>